<dbReference type="RefSeq" id="WP_008405580.1">
    <property type="nucleotide sequence ID" value="NC_018065.1"/>
</dbReference>
<organism evidence="1 2">
    <name type="scientific">Solibacillus silvestris (strain StLB046)</name>
    <name type="common">Bacillus silvestris</name>
    <dbReference type="NCBI Taxonomy" id="1002809"/>
    <lineage>
        <taxon>Bacteria</taxon>
        <taxon>Bacillati</taxon>
        <taxon>Bacillota</taxon>
        <taxon>Bacilli</taxon>
        <taxon>Bacillales</taxon>
        <taxon>Caryophanaceae</taxon>
        <taxon>Solibacillus</taxon>
    </lineage>
</organism>
<dbReference type="Pfam" id="PF10842">
    <property type="entry name" value="DUF2642"/>
    <property type="match status" value="1"/>
</dbReference>
<accession>F2F8P3</accession>
<evidence type="ECO:0008006" key="3">
    <source>
        <dbReference type="Google" id="ProtNLM"/>
    </source>
</evidence>
<proteinExistence type="predicted"/>
<name>F2F8P3_SOLSS</name>
<dbReference type="KEGG" id="siv:SSIL_0561"/>
<dbReference type="AlphaFoldDB" id="F2F8P3"/>
<gene>
    <name evidence="1" type="ordered locus">SSIL_0561</name>
</gene>
<reference evidence="2" key="1">
    <citation type="submission" date="2011-04" db="EMBL/GenBank/DDBJ databases">
        <title>Genome sequence of Solibacillus silvestris StLB046.</title>
        <authorList>
            <person name="Morohoshi T."/>
            <person name="Someya N."/>
            <person name="Ikeda T."/>
        </authorList>
    </citation>
    <scope>NUCLEOTIDE SEQUENCE [LARGE SCALE GENOMIC DNA]</scope>
    <source>
        <strain evidence="2">StLB046</strain>
    </source>
</reference>
<dbReference type="PATRIC" id="fig|1002809.3.peg.568"/>
<sequence length="58" mass="6553">MGQLRAFLNSLKGSNLTVTTEYSKVTGILVEVDLDFITLRMNTHFLYIPLTSIENVAY</sequence>
<dbReference type="HOGENOM" id="CLU_2976883_0_0_9"/>
<dbReference type="InterPro" id="IPR020139">
    <property type="entry name" value="DUF2642"/>
</dbReference>
<evidence type="ECO:0000313" key="2">
    <source>
        <dbReference type="Proteomes" id="UP000006691"/>
    </source>
</evidence>
<keyword evidence="2" id="KW-1185">Reference proteome</keyword>
<protein>
    <recommendedName>
        <fullName evidence="3">DUF2642 domain-containing protein</fullName>
    </recommendedName>
</protein>
<reference evidence="1 2" key="2">
    <citation type="journal article" date="2012" name="J. Biosci. Bioeng.">
        <title>Complete genome sequence and characterization of the N-acylhomoserine lactone-degrading gene of the potato leaf-associated Solibacillus silvestris.</title>
        <authorList>
            <person name="Morohoshi T."/>
            <person name="Tominaga Y."/>
            <person name="Someya N."/>
            <person name="Ikeda T."/>
        </authorList>
    </citation>
    <scope>NUCLEOTIDE SEQUENCE [LARGE SCALE GENOMIC DNA]</scope>
    <source>
        <strain evidence="1 2">StLB046</strain>
    </source>
</reference>
<dbReference type="Proteomes" id="UP000006691">
    <property type="component" value="Chromosome"/>
</dbReference>
<evidence type="ECO:0000313" key="1">
    <source>
        <dbReference type="EMBL" id="BAK14984.1"/>
    </source>
</evidence>
<dbReference type="EMBL" id="AP012157">
    <property type="protein sequence ID" value="BAK14984.1"/>
    <property type="molecule type" value="Genomic_DNA"/>
</dbReference>
<dbReference type="STRING" id="1002809.SSIL_0561"/>